<proteinExistence type="predicted"/>
<reference evidence="2 3" key="1">
    <citation type="submission" date="2024-02" db="EMBL/GenBank/DDBJ databases">
        <title>New especies of Spiribacter isolated from saline water.</title>
        <authorList>
            <person name="Leon M.J."/>
            <person name="De La Haba R."/>
            <person name="Sanchez-Porro C."/>
            <person name="Ventosa A."/>
        </authorList>
    </citation>
    <scope>NUCLEOTIDE SEQUENCE [LARGE SCALE GENOMIC DNA]</scope>
    <source>
        <strain evidence="3">ag22IC6-390</strain>
    </source>
</reference>
<evidence type="ECO:0000259" key="1">
    <source>
        <dbReference type="Pfam" id="PF11074"/>
    </source>
</evidence>
<evidence type="ECO:0000313" key="3">
    <source>
        <dbReference type="Proteomes" id="UP001556709"/>
    </source>
</evidence>
<organism evidence="2 3">
    <name type="scientific">Spiribacter pallidus</name>
    <dbReference type="NCBI Taxonomy" id="1987936"/>
    <lineage>
        <taxon>Bacteria</taxon>
        <taxon>Pseudomonadati</taxon>
        <taxon>Pseudomonadota</taxon>
        <taxon>Gammaproteobacteria</taxon>
        <taxon>Chromatiales</taxon>
        <taxon>Ectothiorhodospiraceae</taxon>
        <taxon>Spiribacter</taxon>
    </lineage>
</organism>
<comment type="caution">
    <text evidence="2">The sequence shown here is derived from an EMBL/GenBank/DDBJ whole genome shotgun (WGS) entry which is preliminary data.</text>
</comment>
<keyword evidence="3" id="KW-1185">Reference proteome</keyword>
<dbReference type="Proteomes" id="UP001556709">
    <property type="component" value="Unassembled WGS sequence"/>
</dbReference>
<dbReference type="EMBL" id="JBAKFM010000001">
    <property type="protein sequence ID" value="MEX0468138.1"/>
    <property type="molecule type" value="Genomic_DNA"/>
</dbReference>
<evidence type="ECO:0000313" key="2">
    <source>
        <dbReference type="EMBL" id="MEX0468138.1"/>
    </source>
</evidence>
<protein>
    <submittedName>
        <fullName evidence="2">DUF2779 domain-containing protein</fullName>
    </submittedName>
</protein>
<gene>
    <name evidence="2" type="ORF">V6X73_00080</name>
</gene>
<sequence length="682" mass="76573">MPKYLTKARFALGLQCPRKLFYAVRPGVYVDQRRDNTMLEGLAEGGHQIGAMAQNLFMQADGDLAREITDRDLDEQIDRTTRALAQDSVTLFEPTIAYGDYLVRVDILRKQGNRIELVEVKSKSFDSRSDEPRDNPTSWTRAGGIHAGFLSYVRDLAFQYWVVRQAYPEWEIHCYLMMPDKAVPAREDVLHQRFPVYFDELGGGSGHFRARVDPVAGLAAEQLDESFLSRILMDRQVDHVLDALLEIPGITDDFSGVAERLARIQAAETPITPAPVGSHCSDCEFYAPVPSATGKSGFHECWAEWSGQSHGFDRGDTIFGLYGRAAAGVTSSQGLLEAGYQWLTDIDPDEISLPDRLTGALGRGDRQRMQLTGDWPGGGDHYFDSVGFASALESCDWPLYFLDFEAARSALPFRAGRRPQDIQIFQYSVHVMERDGSVRHADEFLDLSVDGDVNSRMLRHLKEALGSIGTVLRWTSYENTVLNNVRAQLLEMDAPPDDRDELVAFIESLTHERNGNEIARRGERDMVDQARWAADFYFHPQTRGSSSIKPLLPAVMKNSEQLRALYSEPVYGTGRMPSRNFSNKRWWVGVPDSDETPEDPYKLLESTFSHELLGGSPEVRYYQRFESISNGAGAMMAYTRAQSGTMNTSIRGAIEASLKQYCELDTLAMVMIMQAWRAEAGI</sequence>
<feature type="domain" description="DUF2779" evidence="1">
    <location>
        <begin position="400"/>
        <end position="547"/>
    </location>
</feature>
<name>A0ABV3T932_9GAMM</name>
<dbReference type="Pfam" id="PF11074">
    <property type="entry name" value="DUF2779"/>
    <property type="match status" value="1"/>
</dbReference>
<dbReference type="InterPro" id="IPR021301">
    <property type="entry name" value="DUF2779"/>
</dbReference>
<accession>A0ABV3T932</accession>
<dbReference type="RefSeq" id="WP_367958358.1">
    <property type="nucleotide sequence ID" value="NZ_JBAKFK010000001.1"/>
</dbReference>